<organism evidence="2 3">
    <name type="scientific">Acrocarpospora pleiomorpha</name>
    <dbReference type="NCBI Taxonomy" id="90975"/>
    <lineage>
        <taxon>Bacteria</taxon>
        <taxon>Bacillati</taxon>
        <taxon>Actinomycetota</taxon>
        <taxon>Actinomycetes</taxon>
        <taxon>Streptosporangiales</taxon>
        <taxon>Streptosporangiaceae</taxon>
        <taxon>Acrocarpospora</taxon>
    </lineage>
</organism>
<comment type="caution">
    <text evidence="2">The sequence shown here is derived from an EMBL/GenBank/DDBJ whole genome shotgun (WGS) entry which is preliminary data.</text>
</comment>
<sequence>MGRETWFYREVLPSISIAPACLLVAEAEDVVVLEYVDAVPLHQIALTEPESTLALMPELATALARLHLRSGHDAAATPRAILPLPPLDPVDLDVLMVVSAATLDIIERVQSRNTLTAAVESALAGPGPQGLVHADLKLDNILRPRPDGGIVVVDWELGGMGPTGWDIGCVVGAMLALWCSHLALDSATDPADWIDSGAVPFESVQLAACSFMEAYLKEMRGAAVADFGQVTTFIAANLVARTFSESTHVRRLSAHHLVRLLVAEGILLSPDELFGDLRW</sequence>
<dbReference type="AlphaFoldDB" id="A0A5M3XKP2"/>
<dbReference type="Gene3D" id="3.90.1200.10">
    <property type="match status" value="1"/>
</dbReference>
<dbReference type="RefSeq" id="WP_170321534.1">
    <property type="nucleotide sequence ID" value="NZ_BAAAHM010000002.1"/>
</dbReference>
<evidence type="ECO:0000313" key="3">
    <source>
        <dbReference type="Proteomes" id="UP000377595"/>
    </source>
</evidence>
<gene>
    <name evidence="2" type="ORF">Aple_036150</name>
</gene>
<dbReference type="InterPro" id="IPR002575">
    <property type="entry name" value="Aminoglycoside_PTrfase"/>
</dbReference>
<name>A0A5M3XKP2_9ACTN</name>
<dbReference type="Proteomes" id="UP000377595">
    <property type="component" value="Unassembled WGS sequence"/>
</dbReference>
<evidence type="ECO:0000259" key="1">
    <source>
        <dbReference type="Pfam" id="PF01636"/>
    </source>
</evidence>
<reference evidence="2 3" key="1">
    <citation type="submission" date="2019-10" db="EMBL/GenBank/DDBJ databases">
        <title>Whole genome shotgun sequence of Acrocarpospora pleiomorpha NBRC 16267.</title>
        <authorList>
            <person name="Ichikawa N."/>
            <person name="Kimura A."/>
            <person name="Kitahashi Y."/>
            <person name="Komaki H."/>
            <person name="Oguchi A."/>
        </authorList>
    </citation>
    <scope>NUCLEOTIDE SEQUENCE [LARGE SCALE GENOMIC DNA]</scope>
    <source>
        <strain evidence="2 3">NBRC 16267</strain>
    </source>
</reference>
<dbReference type="Pfam" id="PF01636">
    <property type="entry name" value="APH"/>
    <property type="match status" value="1"/>
</dbReference>
<accession>A0A5M3XKP2</accession>
<proteinExistence type="predicted"/>
<keyword evidence="3" id="KW-1185">Reference proteome</keyword>
<dbReference type="EMBL" id="BLAF01000018">
    <property type="protein sequence ID" value="GES20719.1"/>
    <property type="molecule type" value="Genomic_DNA"/>
</dbReference>
<evidence type="ECO:0000313" key="2">
    <source>
        <dbReference type="EMBL" id="GES20719.1"/>
    </source>
</evidence>
<protein>
    <recommendedName>
        <fullName evidence="1">Aminoglycoside phosphotransferase domain-containing protein</fullName>
    </recommendedName>
</protein>
<dbReference type="InterPro" id="IPR011009">
    <property type="entry name" value="Kinase-like_dom_sf"/>
</dbReference>
<dbReference type="SUPFAM" id="SSF56112">
    <property type="entry name" value="Protein kinase-like (PK-like)"/>
    <property type="match status" value="1"/>
</dbReference>
<feature type="domain" description="Aminoglycoside phosphotransferase" evidence="1">
    <location>
        <begin position="29"/>
        <end position="179"/>
    </location>
</feature>